<reference evidence="3" key="1">
    <citation type="journal article" date="2023" name="Proc. Natl. Acad. Sci. U.S.A.">
        <title>Genomic and structural basis for evolution of tropane alkaloid biosynthesis.</title>
        <authorList>
            <person name="Wanga Y.-J."/>
            <person name="Taina T."/>
            <person name="Yua J.-Y."/>
            <person name="Lia J."/>
            <person name="Xua B."/>
            <person name="Chenc J."/>
            <person name="D'Auriad J.C."/>
            <person name="Huanga J.-P."/>
            <person name="Huanga S.-X."/>
        </authorList>
    </citation>
    <scope>NUCLEOTIDE SEQUENCE [LARGE SCALE GENOMIC DNA]</scope>
    <source>
        <strain evidence="3">cv. KIB-2019</strain>
    </source>
</reference>
<feature type="region of interest" description="Disordered" evidence="1">
    <location>
        <begin position="467"/>
        <end position="535"/>
    </location>
</feature>
<feature type="compositionally biased region" description="Polar residues" evidence="1">
    <location>
        <begin position="515"/>
        <end position="526"/>
    </location>
</feature>
<dbReference type="OrthoDB" id="1939092at2759"/>
<comment type="caution">
    <text evidence="2">The sequence shown here is derived from an EMBL/GenBank/DDBJ whole genome shotgun (WGS) entry which is preliminary data.</text>
</comment>
<feature type="compositionally biased region" description="Polar residues" evidence="1">
    <location>
        <begin position="482"/>
        <end position="496"/>
    </location>
</feature>
<organism evidence="2 3">
    <name type="scientific">Anisodus acutangulus</name>
    <dbReference type="NCBI Taxonomy" id="402998"/>
    <lineage>
        <taxon>Eukaryota</taxon>
        <taxon>Viridiplantae</taxon>
        <taxon>Streptophyta</taxon>
        <taxon>Embryophyta</taxon>
        <taxon>Tracheophyta</taxon>
        <taxon>Spermatophyta</taxon>
        <taxon>Magnoliopsida</taxon>
        <taxon>eudicotyledons</taxon>
        <taxon>Gunneridae</taxon>
        <taxon>Pentapetalae</taxon>
        <taxon>asterids</taxon>
        <taxon>lamiids</taxon>
        <taxon>Solanales</taxon>
        <taxon>Solanaceae</taxon>
        <taxon>Solanoideae</taxon>
        <taxon>Hyoscyameae</taxon>
        <taxon>Anisodus</taxon>
    </lineage>
</organism>
<evidence type="ECO:0008006" key="4">
    <source>
        <dbReference type="Google" id="ProtNLM"/>
    </source>
</evidence>
<dbReference type="PANTHER" id="PTHR34281:SF12">
    <property type="entry name" value="PROTEIN EARLY FLOWERING 3"/>
    <property type="match status" value="1"/>
</dbReference>
<gene>
    <name evidence="2" type="ORF">K7X08_013874</name>
</gene>
<evidence type="ECO:0000256" key="1">
    <source>
        <dbReference type="SAM" id="MobiDB-lite"/>
    </source>
</evidence>
<dbReference type="PANTHER" id="PTHR34281">
    <property type="entry name" value="PROTEIN EARLY FLOWERING 3"/>
    <property type="match status" value="1"/>
</dbReference>
<evidence type="ECO:0000313" key="3">
    <source>
        <dbReference type="Proteomes" id="UP001152561"/>
    </source>
</evidence>
<feature type="region of interest" description="Disordered" evidence="1">
    <location>
        <begin position="1"/>
        <end position="33"/>
    </location>
</feature>
<name>A0A9Q1LPY8_9SOLA</name>
<dbReference type="EMBL" id="JAJAGQ010000016">
    <property type="protein sequence ID" value="KAJ8539622.1"/>
    <property type="molecule type" value="Genomic_DNA"/>
</dbReference>
<evidence type="ECO:0000313" key="2">
    <source>
        <dbReference type="EMBL" id="KAJ8539622.1"/>
    </source>
</evidence>
<dbReference type="Proteomes" id="UP001152561">
    <property type="component" value="Unassembled WGS sequence"/>
</dbReference>
<dbReference type="InterPro" id="IPR039319">
    <property type="entry name" value="ELF3-like"/>
</dbReference>
<accession>A0A9Q1LPY8</accession>
<keyword evidence="3" id="KW-1185">Reference proteome</keyword>
<dbReference type="AlphaFoldDB" id="A0A9Q1LPY8"/>
<dbReference type="GO" id="GO:2000028">
    <property type="term" value="P:regulation of photoperiodism, flowering"/>
    <property type="evidence" value="ECO:0007669"/>
    <property type="project" value="InterPro"/>
</dbReference>
<sequence length="564" mass="61819">MKSKGEEKLMGPMFPRLHVNDTEKGGPRAPPRNKMALYEKLSIPSQRFKHGVSNNPKNANCKGNGCERDVFSPLQLPPSRHPVEKPHSFISNSKTPSLPVESNKKTEEDDFRVPVFINSKLGQGNGKFYSTLDGRKLSASTAILSGHSRKDFNDHVRDVDDGDSSLLVKDVASTESKEDKASESLQTKIVDQGDDLSETSMGESISGMYISPDDVVGIIGQKHFWNARRAIANQQRAFAVQVFELHRLIKVQRLIAGSPSMLEDSAYVGNTVKDSSARRLTLKYIVRDGHNVSKQKKDSEKPNVRMECSAENTVGKTSLSYVQNSSQPSSYNPFSGRPIENNSTMGPWSFNRPSRHQWLIPVMTPSEGLVYKPYAGPGGTSPICVGYGPPGSTPIIGNFSSPPYGVPTSNHHYQGVRMPFAPPYGNVYFSPYVMPTVDQSNQFVAQGLQNQLSGKGANFYIQRQNSSNVSCNKNGTVPDVKSQASTTSSPSGTTNRIVVDNATKGRNVLPLFPTSPDTENSDSSPQPHIPSHPARVIKVVPRNARSATESAARIFQSIQDERKQ</sequence>
<proteinExistence type="predicted"/>
<feature type="region of interest" description="Disordered" evidence="1">
    <location>
        <begin position="81"/>
        <end position="106"/>
    </location>
</feature>
<protein>
    <recommendedName>
        <fullName evidence="4">Early flowering 3</fullName>
    </recommendedName>
</protein>